<keyword evidence="5 6" id="KW-0472">Membrane</keyword>
<gene>
    <name evidence="9" type="ORF">FSW04_02525</name>
</gene>
<dbReference type="InterPro" id="IPR037185">
    <property type="entry name" value="EmrE-like"/>
</dbReference>
<dbReference type="OrthoDB" id="3577499at2"/>
<feature type="transmembrane region" description="Helical" evidence="6">
    <location>
        <begin position="70"/>
        <end position="89"/>
    </location>
</feature>
<reference evidence="9 10" key="1">
    <citation type="journal article" date="2018" name="J. Microbiol.">
        <title>Baekduia soli gen. nov., sp. nov., a novel bacterium isolated from the soil of Baekdu Mountain and proposal of a novel family name, Baekduiaceae fam. nov.</title>
        <authorList>
            <person name="An D.S."/>
            <person name="Siddiqi M.Z."/>
            <person name="Kim K.H."/>
            <person name="Yu H.S."/>
            <person name="Im W.T."/>
        </authorList>
    </citation>
    <scope>NUCLEOTIDE SEQUENCE [LARGE SCALE GENOMIC DNA]</scope>
    <source>
        <strain evidence="9 10">BR7-21</strain>
    </source>
</reference>
<sequence length="300" mass="29480">MWNNRRIPAARLNVLLAALCFGTTGTAQALGPDASAVTVGAARIAVGAVLLLLVRRAVAREPAARWARGPAAVAALGVAGYQLCFFAAVKDTGVAVGTVVALGSAPALAGAGGWLLDRRPPGRAWLAATTLACAGVALLALAGGGSQVSAPGVALAVGAGASYALFTLAAKRLLDAGHAVESVMACAFGWGAVLLVPVLVLGDLSWVASAGGAAMALWLGAIPTAVAYLLFARGLRHLPASEVATLTLGEPVTAAVLGAVVLGERPGALAVAGILVILGGLAVLALPRARTAPAPAEVPV</sequence>
<dbReference type="GO" id="GO:0016020">
    <property type="term" value="C:membrane"/>
    <property type="evidence" value="ECO:0007669"/>
    <property type="project" value="UniProtKB-SubCell"/>
</dbReference>
<comment type="subcellular location">
    <subcellularLocation>
        <location evidence="1">Membrane</location>
        <topology evidence="1">Multi-pass membrane protein</topology>
    </subcellularLocation>
</comment>
<dbReference type="PANTHER" id="PTHR32322">
    <property type="entry name" value="INNER MEMBRANE TRANSPORTER"/>
    <property type="match status" value="1"/>
</dbReference>
<evidence type="ECO:0000313" key="9">
    <source>
        <dbReference type="EMBL" id="QEC46561.1"/>
    </source>
</evidence>
<feature type="transmembrane region" description="Helical" evidence="6">
    <location>
        <begin position="182"/>
        <end position="200"/>
    </location>
</feature>
<keyword evidence="3 6" id="KW-0812">Transmembrane</keyword>
<proteinExistence type="inferred from homology"/>
<dbReference type="PANTHER" id="PTHR32322:SF2">
    <property type="entry name" value="EAMA DOMAIN-CONTAINING PROTEIN"/>
    <property type="match status" value="1"/>
</dbReference>
<name>A0A5B8U0P7_9ACTN</name>
<keyword evidence="4 6" id="KW-1133">Transmembrane helix</keyword>
<evidence type="ECO:0000256" key="2">
    <source>
        <dbReference type="ARBA" id="ARBA00007362"/>
    </source>
</evidence>
<keyword evidence="10" id="KW-1185">Reference proteome</keyword>
<organism evidence="9 10">
    <name type="scientific">Baekduia soli</name>
    <dbReference type="NCBI Taxonomy" id="496014"/>
    <lineage>
        <taxon>Bacteria</taxon>
        <taxon>Bacillati</taxon>
        <taxon>Actinomycetota</taxon>
        <taxon>Thermoleophilia</taxon>
        <taxon>Solirubrobacterales</taxon>
        <taxon>Baekduiaceae</taxon>
        <taxon>Baekduia</taxon>
    </lineage>
</organism>
<dbReference type="SUPFAM" id="SSF103481">
    <property type="entry name" value="Multidrug resistance efflux transporter EmrE"/>
    <property type="match status" value="2"/>
</dbReference>
<evidence type="ECO:0000256" key="1">
    <source>
        <dbReference type="ARBA" id="ARBA00004141"/>
    </source>
</evidence>
<evidence type="ECO:0000256" key="4">
    <source>
        <dbReference type="ARBA" id="ARBA00022989"/>
    </source>
</evidence>
<evidence type="ECO:0000313" key="10">
    <source>
        <dbReference type="Proteomes" id="UP000321805"/>
    </source>
</evidence>
<feature type="signal peptide" evidence="7">
    <location>
        <begin position="1"/>
        <end position="29"/>
    </location>
</feature>
<dbReference type="Proteomes" id="UP000321805">
    <property type="component" value="Chromosome"/>
</dbReference>
<feature type="transmembrane region" description="Helical" evidence="6">
    <location>
        <begin position="243"/>
        <end position="262"/>
    </location>
</feature>
<feature type="transmembrane region" description="Helical" evidence="6">
    <location>
        <begin position="123"/>
        <end position="142"/>
    </location>
</feature>
<feature type="transmembrane region" description="Helical" evidence="6">
    <location>
        <begin position="148"/>
        <end position="170"/>
    </location>
</feature>
<feature type="chain" id="PRO_5023060407" evidence="7">
    <location>
        <begin position="30"/>
        <end position="300"/>
    </location>
</feature>
<comment type="similarity">
    <text evidence="2">Belongs to the EamA transporter family.</text>
</comment>
<feature type="transmembrane region" description="Helical" evidence="6">
    <location>
        <begin position="206"/>
        <end position="231"/>
    </location>
</feature>
<feature type="domain" description="EamA" evidence="8">
    <location>
        <begin position="151"/>
        <end position="284"/>
    </location>
</feature>
<dbReference type="Pfam" id="PF00892">
    <property type="entry name" value="EamA"/>
    <property type="match status" value="2"/>
</dbReference>
<evidence type="ECO:0000256" key="3">
    <source>
        <dbReference type="ARBA" id="ARBA00022692"/>
    </source>
</evidence>
<evidence type="ECO:0000256" key="7">
    <source>
        <dbReference type="SAM" id="SignalP"/>
    </source>
</evidence>
<dbReference type="RefSeq" id="WP_146915901.1">
    <property type="nucleotide sequence ID" value="NZ_CP042430.1"/>
</dbReference>
<evidence type="ECO:0000259" key="8">
    <source>
        <dbReference type="Pfam" id="PF00892"/>
    </source>
</evidence>
<feature type="transmembrane region" description="Helical" evidence="6">
    <location>
        <begin position="268"/>
        <end position="286"/>
    </location>
</feature>
<dbReference type="AlphaFoldDB" id="A0A5B8U0P7"/>
<dbReference type="KEGG" id="bsol:FSW04_02525"/>
<keyword evidence="7" id="KW-0732">Signal</keyword>
<evidence type="ECO:0000256" key="6">
    <source>
        <dbReference type="SAM" id="Phobius"/>
    </source>
</evidence>
<dbReference type="InterPro" id="IPR000620">
    <property type="entry name" value="EamA_dom"/>
</dbReference>
<feature type="domain" description="EamA" evidence="8">
    <location>
        <begin position="12"/>
        <end position="140"/>
    </location>
</feature>
<dbReference type="InterPro" id="IPR050638">
    <property type="entry name" value="AA-Vitamin_Transporters"/>
</dbReference>
<protein>
    <submittedName>
        <fullName evidence="9">EamA family transporter</fullName>
    </submittedName>
</protein>
<dbReference type="Gene3D" id="1.10.3730.20">
    <property type="match status" value="1"/>
</dbReference>
<feature type="transmembrane region" description="Helical" evidence="6">
    <location>
        <begin position="39"/>
        <end position="58"/>
    </location>
</feature>
<evidence type="ECO:0000256" key="5">
    <source>
        <dbReference type="ARBA" id="ARBA00023136"/>
    </source>
</evidence>
<dbReference type="EMBL" id="CP042430">
    <property type="protein sequence ID" value="QEC46561.1"/>
    <property type="molecule type" value="Genomic_DNA"/>
</dbReference>
<accession>A0A5B8U0P7</accession>
<feature type="transmembrane region" description="Helical" evidence="6">
    <location>
        <begin position="95"/>
        <end position="116"/>
    </location>
</feature>